<sequence length="222" mass="24638">MRIWGVDHVLPALGRVARTRSAMRRLPELGFGKVMGTGSARTFTPRDADLHHWALLTVWSDASAAASASAGITRSWDSACSERLHVTMRPLASRGRWARQEPFGPQTELSHHPWTGPVAAITRARLRPTRAMSFWRAVPPVVDELDRSPGLRMALGIGEAPIGLQGTFSVWDSSDDLTGFAYRSPRHRAVVQRTDPARWYAEELFTRLAVTDISGTYRGQKP</sequence>
<organism evidence="1 2">
    <name type="scientific">Gordonia hankookensis</name>
    <dbReference type="NCBI Taxonomy" id="589403"/>
    <lineage>
        <taxon>Bacteria</taxon>
        <taxon>Bacillati</taxon>
        <taxon>Actinomycetota</taxon>
        <taxon>Actinomycetes</taxon>
        <taxon>Mycobacteriales</taxon>
        <taxon>Gordoniaceae</taxon>
        <taxon>Gordonia</taxon>
    </lineage>
</organism>
<dbReference type="CDD" id="cd21650">
    <property type="entry name" value="CrtA-like"/>
    <property type="match status" value="1"/>
</dbReference>
<evidence type="ECO:0000313" key="1">
    <source>
        <dbReference type="EMBL" id="MBD1320125.1"/>
    </source>
</evidence>
<reference evidence="1 2" key="1">
    <citation type="submission" date="2020-09" db="EMBL/GenBank/DDBJ databases">
        <title>Novel species in genus Gordonia.</title>
        <authorList>
            <person name="Zhang G."/>
        </authorList>
    </citation>
    <scope>NUCLEOTIDE SEQUENCE [LARGE SCALE GENOMIC DNA]</scope>
    <source>
        <strain evidence="1 2">ON-33</strain>
    </source>
</reference>
<keyword evidence="2" id="KW-1185">Reference proteome</keyword>
<proteinExistence type="predicted"/>
<comment type="caution">
    <text evidence="1">The sequence shown here is derived from an EMBL/GenBank/DDBJ whole genome shotgun (WGS) entry which is preliminary data.</text>
</comment>
<name>A0ABR7WBC9_9ACTN</name>
<dbReference type="GO" id="GO:0004497">
    <property type="term" value="F:monooxygenase activity"/>
    <property type="evidence" value="ECO:0007669"/>
    <property type="project" value="UniProtKB-KW"/>
</dbReference>
<dbReference type="RefSeq" id="WP_190267451.1">
    <property type="nucleotide sequence ID" value="NZ_BAABAD010000004.1"/>
</dbReference>
<gene>
    <name evidence="1" type="ORF">IDF66_11045</name>
</gene>
<dbReference type="Proteomes" id="UP000602395">
    <property type="component" value="Unassembled WGS sequence"/>
</dbReference>
<dbReference type="EMBL" id="JACWMS010000002">
    <property type="protein sequence ID" value="MBD1320125.1"/>
    <property type="molecule type" value="Genomic_DNA"/>
</dbReference>
<dbReference type="InterPro" id="IPR049574">
    <property type="entry name" value="CrtA-like"/>
</dbReference>
<keyword evidence="1" id="KW-0503">Monooxygenase</keyword>
<protein>
    <submittedName>
        <fullName evidence="1">Monooxygenase</fullName>
    </submittedName>
</protein>
<evidence type="ECO:0000313" key="2">
    <source>
        <dbReference type="Proteomes" id="UP000602395"/>
    </source>
</evidence>
<accession>A0ABR7WBC9</accession>
<keyword evidence="1" id="KW-0560">Oxidoreductase</keyword>